<dbReference type="EMBL" id="JACYTR010000002">
    <property type="protein sequence ID" value="MBD8524484.1"/>
    <property type="molecule type" value="Genomic_DNA"/>
</dbReference>
<dbReference type="PANTHER" id="PTHR43155">
    <property type="entry name" value="CYCLIC DI-GMP PHOSPHODIESTERASE PA4108-RELATED"/>
    <property type="match status" value="1"/>
</dbReference>
<dbReference type="CDD" id="cd00077">
    <property type="entry name" value="HDc"/>
    <property type="match status" value="1"/>
</dbReference>
<feature type="region of interest" description="Disordered" evidence="1">
    <location>
        <begin position="61"/>
        <end position="81"/>
    </location>
</feature>
<evidence type="ECO:0000256" key="1">
    <source>
        <dbReference type="SAM" id="MobiDB-lite"/>
    </source>
</evidence>
<sequence length="435" mass="48913">MAASEFPLIHIDQVQPGLYLVLDVGWTNHPFLRNRFLLRSPEQLQQLRSHGITQVRYCPKRSTVAPKPAPTSASPAAAVDQPSVAPLERYRHVEALTEKQWEHDALRRIEDEYAEFALAHRGLLSLLPRQPREARQAADRLATSVFNCIADCDIPAVRLLSEQAGRQPSGHELGVSALAILLGRECGMPEHKQKHLALSALLHDMGKLQLLPQVREDHPSLTEPERRRYREHVALSLELARSMELPDEVVKAIAEHHEYADGSGFPNGRHLEQISAAGRALAIANRYMNLVCPLRPELGMTPHQALQQMYGPERARFDPHLLARFVRILGVYPPGTLVELADLRKAIVVASRPGASLAPRVQVIDDPRETDLGETIDTEMQGELRVRRSLPVDELSPIWAQRARELARSPLFVEPQTMPVWRSWHSAECEPVLNF</sequence>
<evidence type="ECO:0000313" key="4">
    <source>
        <dbReference type="Proteomes" id="UP000613768"/>
    </source>
</evidence>
<dbReference type="InterPro" id="IPR021812">
    <property type="entry name" value="DUF3391"/>
</dbReference>
<feature type="compositionally biased region" description="Low complexity" evidence="1">
    <location>
        <begin position="62"/>
        <end position="79"/>
    </location>
</feature>
<name>A0AAW3ZGT4_9GAMM</name>
<accession>A0AAW3ZGT4</accession>
<dbReference type="Proteomes" id="UP000613768">
    <property type="component" value="Unassembled WGS sequence"/>
</dbReference>
<comment type="caution">
    <text evidence="3">The sequence shown here is derived from an EMBL/GenBank/DDBJ whole genome shotgun (WGS) entry which is preliminary data.</text>
</comment>
<dbReference type="AlphaFoldDB" id="A0AAW3ZGT4"/>
<keyword evidence="4" id="KW-1185">Reference proteome</keyword>
<dbReference type="PROSITE" id="PS51832">
    <property type="entry name" value="HD_GYP"/>
    <property type="match status" value="1"/>
</dbReference>
<dbReference type="NCBIfam" id="TIGR00277">
    <property type="entry name" value="HDIG"/>
    <property type="match status" value="1"/>
</dbReference>
<protein>
    <submittedName>
        <fullName evidence="3">DUF3391 domain-containing protein</fullName>
    </submittedName>
</protein>
<dbReference type="RefSeq" id="WP_192027823.1">
    <property type="nucleotide sequence ID" value="NZ_JACYTR010000002.1"/>
</dbReference>
<dbReference type="InterPro" id="IPR006675">
    <property type="entry name" value="HDIG_dom"/>
</dbReference>
<dbReference type="PANTHER" id="PTHR43155:SF2">
    <property type="entry name" value="CYCLIC DI-GMP PHOSPHODIESTERASE PA4108"/>
    <property type="match status" value="1"/>
</dbReference>
<dbReference type="InterPro" id="IPR037522">
    <property type="entry name" value="HD_GYP_dom"/>
</dbReference>
<dbReference type="GO" id="GO:0008081">
    <property type="term" value="F:phosphoric diester hydrolase activity"/>
    <property type="evidence" value="ECO:0007669"/>
    <property type="project" value="UniProtKB-ARBA"/>
</dbReference>
<evidence type="ECO:0000259" key="2">
    <source>
        <dbReference type="PROSITE" id="PS51832"/>
    </source>
</evidence>
<reference evidence="3 4" key="1">
    <citation type="submission" date="2020-09" db="EMBL/GenBank/DDBJ databases">
        <title>Pseudoxanthomonas sp. CAU 1598 isolated from sand of Yaerae Beach.</title>
        <authorList>
            <person name="Kim W."/>
        </authorList>
    </citation>
    <scope>NUCLEOTIDE SEQUENCE [LARGE SCALE GENOMIC DNA]</scope>
    <source>
        <strain evidence="3 4">CAU 1598</strain>
    </source>
</reference>
<dbReference type="Pfam" id="PF11871">
    <property type="entry name" value="DUF3391"/>
    <property type="match status" value="1"/>
</dbReference>
<evidence type="ECO:0000313" key="3">
    <source>
        <dbReference type="EMBL" id="MBD8524484.1"/>
    </source>
</evidence>
<organism evidence="3 4">
    <name type="scientific">Pseudomarimonas arenosa</name>
    <dbReference type="NCBI Taxonomy" id="2774145"/>
    <lineage>
        <taxon>Bacteria</taxon>
        <taxon>Pseudomonadati</taxon>
        <taxon>Pseudomonadota</taxon>
        <taxon>Gammaproteobacteria</taxon>
        <taxon>Lysobacterales</taxon>
        <taxon>Lysobacteraceae</taxon>
        <taxon>Pseudomarimonas</taxon>
    </lineage>
</organism>
<proteinExistence type="predicted"/>
<dbReference type="InterPro" id="IPR003607">
    <property type="entry name" value="HD/PDEase_dom"/>
</dbReference>
<feature type="domain" description="HD-GYP" evidence="2">
    <location>
        <begin position="146"/>
        <end position="341"/>
    </location>
</feature>
<dbReference type="Gene3D" id="1.10.3210.10">
    <property type="entry name" value="Hypothetical protein af1432"/>
    <property type="match status" value="1"/>
</dbReference>
<dbReference type="SUPFAM" id="SSF109604">
    <property type="entry name" value="HD-domain/PDEase-like"/>
    <property type="match status" value="1"/>
</dbReference>
<gene>
    <name evidence="3" type="ORF">IFO71_01910</name>
</gene>
<dbReference type="Pfam" id="PF13487">
    <property type="entry name" value="HD_5"/>
    <property type="match status" value="1"/>
</dbReference>